<evidence type="ECO:0000256" key="1">
    <source>
        <dbReference type="ARBA" id="ARBA00010641"/>
    </source>
</evidence>
<evidence type="ECO:0000259" key="6">
    <source>
        <dbReference type="Pfam" id="PF08281"/>
    </source>
</evidence>
<dbReference type="InterPro" id="IPR036388">
    <property type="entry name" value="WH-like_DNA-bd_sf"/>
</dbReference>
<dbReference type="SUPFAM" id="SSF88659">
    <property type="entry name" value="Sigma3 and sigma4 domains of RNA polymerase sigma factors"/>
    <property type="match status" value="1"/>
</dbReference>
<dbReference type="Pfam" id="PF08281">
    <property type="entry name" value="Sigma70_r4_2"/>
    <property type="match status" value="1"/>
</dbReference>
<dbReference type="InterPro" id="IPR013324">
    <property type="entry name" value="RNA_pol_sigma_r3/r4-like"/>
</dbReference>
<evidence type="ECO:0000256" key="4">
    <source>
        <dbReference type="ARBA" id="ARBA00023163"/>
    </source>
</evidence>
<gene>
    <name evidence="7" type="ORF">GCM10007049_00550</name>
</gene>
<evidence type="ECO:0000259" key="5">
    <source>
        <dbReference type="Pfam" id="PF04542"/>
    </source>
</evidence>
<dbReference type="GO" id="GO:0000428">
    <property type="term" value="C:DNA-directed RNA polymerase complex"/>
    <property type="evidence" value="ECO:0007669"/>
    <property type="project" value="UniProtKB-KW"/>
</dbReference>
<dbReference type="InterPro" id="IPR014284">
    <property type="entry name" value="RNA_pol_sigma-70_dom"/>
</dbReference>
<name>A0A918UHN3_9BACT</name>
<dbReference type="Proteomes" id="UP000619457">
    <property type="component" value="Unassembled WGS sequence"/>
</dbReference>
<feature type="domain" description="RNA polymerase sigma-70 region 2" evidence="5">
    <location>
        <begin position="28"/>
        <end position="83"/>
    </location>
</feature>
<evidence type="ECO:0000313" key="7">
    <source>
        <dbReference type="EMBL" id="GGZ12747.1"/>
    </source>
</evidence>
<accession>A0A918UHN3</accession>
<dbReference type="GO" id="GO:0016987">
    <property type="term" value="F:sigma factor activity"/>
    <property type="evidence" value="ECO:0007669"/>
    <property type="project" value="UniProtKB-KW"/>
</dbReference>
<dbReference type="EMBL" id="BMWX01000001">
    <property type="protein sequence ID" value="GGZ12747.1"/>
    <property type="molecule type" value="Genomic_DNA"/>
</dbReference>
<evidence type="ECO:0000256" key="2">
    <source>
        <dbReference type="ARBA" id="ARBA00023015"/>
    </source>
</evidence>
<organism evidence="7 8">
    <name type="scientific">Echinicola pacifica</name>
    <dbReference type="NCBI Taxonomy" id="346377"/>
    <lineage>
        <taxon>Bacteria</taxon>
        <taxon>Pseudomonadati</taxon>
        <taxon>Bacteroidota</taxon>
        <taxon>Cytophagia</taxon>
        <taxon>Cytophagales</taxon>
        <taxon>Cyclobacteriaceae</taxon>
        <taxon>Echinicola</taxon>
    </lineage>
</organism>
<dbReference type="Pfam" id="PF04542">
    <property type="entry name" value="Sigma70_r2"/>
    <property type="match status" value="1"/>
</dbReference>
<sequence length="185" mass="21907">MIMGDTTFSDTYILDRIRQGDQKSFDRLYQHYWEILYRSAYSRIKSHDLAEDIVQEVFMDIWKRRSTLKIKGSIKVYLLTAVKYHIFKLVQEMHLHEELDLAKLSLSRLQENTVELDDIYQLIEHSLEKLPSSHAAIFQMHRMEGMSIPEVSDALQMAPQTIYNALSRITKQLKNELKGYYTLFL</sequence>
<feature type="domain" description="RNA polymerase sigma factor 70 region 4 type 2" evidence="6">
    <location>
        <begin position="121"/>
        <end position="173"/>
    </location>
</feature>
<keyword evidence="7" id="KW-0240">DNA-directed RNA polymerase</keyword>
<evidence type="ECO:0000313" key="8">
    <source>
        <dbReference type="Proteomes" id="UP000619457"/>
    </source>
</evidence>
<dbReference type="GO" id="GO:0003677">
    <property type="term" value="F:DNA binding"/>
    <property type="evidence" value="ECO:0007669"/>
    <property type="project" value="InterPro"/>
</dbReference>
<dbReference type="NCBIfam" id="TIGR02937">
    <property type="entry name" value="sigma70-ECF"/>
    <property type="match status" value="1"/>
</dbReference>
<keyword evidence="3" id="KW-0731">Sigma factor</keyword>
<reference evidence="7" key="2">
    <citation type="submission" date="2020-09" db="EMBL/GenBank/DDBJ databases">
        <authorList>
            <person name="Sun Q."/>
            <person name="Kim S."/>
        </authorList>
    </citation>
    <scope>NUCLEOTIDE SEQUENCE</scope>
    <source>
        <strain evidence="7">KCTC 12368</strain>
    </source>
</reference>
<keyword evidence="4" id="KW-0804">Transcription</keyword>
<dbReference type="InterPro" id="IPR039425">
    <property type="entry name" value="RNA_pol_sigma-70-like"/>
</dbReference>
<dbReference type="InterPro" id="IPR013249">
    <property type="entry name" value="RNA_pol_sigma70_r4_t2"/>
</dbReference>
<dbReference type="Gene3D" id="1.10.10.10">
    <property type="entry name" value="Winged helix-like DNA-binding domain superfamily/Winged helix DNA-binding domain"/>
    <property type="match status" value="1"/>
</dbReference>
<dbReference type="GO" id="GO:0006352">
    <property type="term" value="P:DNA-templated transcription initiation"/>
    <property type="evidence" value="ECO:0007669"/>
    <property type="project" value="InterPro"/>
</dbReference>
<dbReference type="InterPro" id="IPR007627">
    <property type="entry name" value="RNA_pol_sigma70_r2"/>
</dbReference>
<dbReference type="InterPro" id="IPR013325">
    <property type="entry name" value="RNA_pol_sigma_r2"/>
</dbReference>
<proteinExistence type="inferred from homology"/>
<evidence type="ECO:0000256" key="3">
    <source>
        <dbReference type="ARBA" id="ARBA00023082"/>
    </source>
</evidence>
<keyword evidence="8" id="KW-1185">Reference proteome</keyword>
<comment type="similarity">
    <text evidence="1">Belongs to the sigma-70 factor family. ECF subfamily.</text>
</comment>
<dbReference type="SUPFAM" id="SSF88946">
    <property type="entry name" value="Sigma2 domain of RNA polymerase sigma factors"/>
    <property type="match status" value="1"/>
</dbReference>
<dbReference type="PANTHER" id="PTHR43133:SF46">
    <property type="entry name" value="RNA POLYMERASE SIGMA-70 FACTOR ECF SUBFAMILY"/>
    <property type="match status" value="1"/>
</dbReference>
<dbReference type="PANTHER" id="PTHR43133">
    <property type="entry name" value="RNA POLYMERASE ECF-TYPE SIGMA FACTO"/>
    <property type="match status" value="1"/>
</dbReference>
<dbReference type="AlphaFoldDB" id="A0A918UHN3"/>
<protein>
    <submittedName>
        <fullName evidence="7">DNA-directed RNA polymerase sigma-70 factor</fullName>
    </submittedName>
</protein>
<reference evidence="7" key="1">
    <citation type="journal article" date="2014" name="Int. J. Syst. Evol. Microbiol.">
        <title>Complete genome sequence of Corynebacterium casei LMG S-19264T (=DSM 44701T), isolated from a smear-ripened cheese.</title>
        <authorList>
            <consortium name="US DOE Joint Genome Institute (JGI-PGF)"/>
            <person name="Walter F."/>
            <person name="Albersmeier A."/>
            <person name="Kalinowski J."/>
            <person name="Ruckert C."/>
        </authorList>
    </citation>
    <scope>NUCLEOTIDE SEQUENCE</scope>
    <source>
        <strain evidence="7">KCTC 12368</strain>
    </source>
</reference>
<dbReference type="Gene3D" id="1.10.1740.10">
    <property type="match status" value="1"/>
</dbReference>
<keyword evidence="2" id="KW-0805">Transcription regulation</keyword>
<comment type="caution">
    <text evidence="7">The sequence shown here is derived from an EMBL/GenBank/DDBJ whole genome shotgun (WGS) entry which is preliminary data.</text>
</comment>